<feature type="transmembrane region" description="Helical" evidence="6">
    <location>
        <begin position="120"/>
        <end position="145"/>
    </location>
</feature>
<evidence type="ECO:0000256" key="6">
    <source>
        <dbReference type="SAM" id="Phobius"/>
    </source>
</evidence>
<dbReference type="STRING" id="317018.AVL63_08590"/>
<dbReference type="InterPro" id="IPR051784">
    <property type="entry name" value="Nod_factor_ABC_transporter"/>
</dbReference>
<feature type="transmembrane region" description="Helical" evidence="6">
    <location>
        <begin position="40"/>
        <end position="61"/>
    </location>
</feature>
<dbReference type="GO" id="GO:0140359">
    <property type="term" value="F:ABC-type transporter activity"/>
    <property type="evidence" value="ECO:0007669"/>
    <property type="project" value="InterPro"/>
</dbReference>
<keyword evidence="3 6" id="KW-1133">Transmembrane helix</keyword>
<keyword evidence="5" id="KW-0046">Antibiotic resistance</keyword>
<evidence type="ECO:0000313" key="9">
    <source>
        <dbReference type="Proteomes" id="UP000054023"/>
    </source>
</evidence>
<evidence type="ECO:0000256" key="2">
    <source>
        <dbReference type="ARBA" id="ARBA00022692"/>
    </source>
</evidence>
<accession>A0A0W8IKK9</accession>
<dbReference type="GO" id="GO:0043190">
    <property type="term" value="C:ATP-binding cassette (ABC) transporter complex"/>
    <property type="evidence" value="ECO:0007669"/>
    <property type="project" value="InterPro"/>
</dbReference>
<sequence length="238" mass="25418">MQLLETVRIPVAVIGNFFFPAMALLFFVVPNAEVAQDPTLATVAVAQLALFAVMSTSLFSYGTGVAEDRALPFDAYQRTLPAAAAPRTAGRIVNGVIWTAAALVPVVLIGALLTEASLSFWRFALGFLVVLAISVPFTLMGLAIGYSLPAKAALAVVQLTLFPLAFAGGLFLPPETFPRWLDVISQGLPSRAGRDLLAQILTGEGSAALALPVLLVWTLVFAALTVWAYRRDEGRRFR</sequence>
<gene>
    <name evidence="8" type="ORF">AVL63_08590</name>
</gene>
<evidence type="ECO:0000256" key="3">
    <source>
        <dbReference type="ARBA" id="ARBA00022989"/>
    </source>
</evidence>
<dbReference type="InterPro" id="IPR013525">
    <property type="entry name" value="ABC2_TM"/>
</dbReference>
<keyword evidence="4 6" id="KW-0472">Membrane</keyword>
<feature type="transmembrane region" description="Helical" evidence="6">
    <location>
        <begin position="7"/>
        <end position="28"/>
    </location>
</feature>
<comment type="caution">
    <text evidence="8">The sequence shown here is derived from an EMBL/GenBank/DDBJ whole genome shotgun (WGS) entry which is preliminary data.</text>
</comment>
<protein>
    <submittedName>
        <fullName evidence="8">ABC transporter</fullName>
    </submittedName>
</protein>
<feature type="transmembrane region" description="Helical" evidence="6">
    <location>
        <begin position="152"/>
        <end position="172"/>
    </location>
</feature>
<keyword evidence="2 6" id="KW-0812">Transmembrane</keyword>
<proteinExistence type="predicted"/>
<dbReference type="GO" id="GO:0046677">
    <property type="term" value="P:response to antibiotic"/>
    <property type="evidence" value="ECO:0007669"/>
    <property type="project" value="UniProtKB-KW"/>
</dbReference>
<dbReference type="Pfam" id="PF01061">
    <property type="entry name" value="ABC2_membrane"/>
    <property type="match status" value="1"/>
</dbReference>
<organism evidence="8 9">
    <name type="scientific">Nesterenkonia jeotgali</name>
    <dbReference type="NCBI Taxonomy" id="317018"/>
    <lineage>
        <taxon>Bacteria</taxon>
        <taxon>Bacillati</taxon>
        <taxon>Actinomycetota</taxon>
        <taxon>Actinomycetes</taxon>
        <taxon>Micrococcales</taxon>
        <taxon>Micrococcaceae</taxon>
        <taxon>Nesterenkonia</taxon>
    </lineage>
</organism>
<reference evidence="9" key="1">
    <citation type="submission" date="2015-12" db="EMBL/GenBank/DDBJ databases">
        <authorList>
            <person name="Nair G.R."/>
            <person name="Kaur G."/>
            <person name="Mayilraj S."/>
        </authorList>
    </citation>
    <scope>NUCLEOTIDE SEQUENCE [LARGE SCALE GENOMIC DNA]</scope>
    <source>
        <strain evidence="9">CD08_7</strain>
    </source>
</reference>
<keyword evidence="9" id="KW-1185">Reference proteome</keyword>
<evidence type="ECO:0000256" key="4">
    <source>
        <dbReference type="ARBA" id="ARBA00023136"/>
    </source>
</evidence>
<feature type="domain" description="ABC-2 type transporter transmembrane" evidence="7">
    <location>
        <begin position="2"/>
        <end position="199"/>
    </location>
</feature>
<dbReference type="Proteomes" id="UP000054023">
    <property type="component" value="Unassembled WGS sequence"/>
</dbReference>
<feature type="transmembrane region" description="Helical" evidence="6">
    <location>
        <begin position="96"/>
        <end position="114"/>
    </location>
</feature>
<evidence type="ECO:0000256" key="1">
    <source>
        <dbReference type="ARBA" id="ARBA00004141"/>
    </source>
</evidence>
<dbReference type="RefSeq" id="WP_058887412.1">
    <property type="nucleotide sequence ID" value="NZ_JACJIH010000001.1"/>
</dbReference>
<dbReference type="EMBL" id="LQBM01000001">
    <property type="protein sequence ID" value="KUG60426.1"/>
    <property type="molecule type" value="Genomic_DNA"/>
</dbReference>
<evidence type="ECO:0000259" key="7">
    <source>
        <dbReference type="Pfam" id="PF01061"/>
    </source>
</evidence>
<name>A0A0W8IKK9_9MICC</name>
<feature type="transmembrane region" description="Helical" evidence="6">
    <location>
        <begin position="207"/>
        <end position="229"/>
    </location>
</feature>
<dbReference type="InterPro" id="IPR000412">
    <property type="entry name" value="ABC_2_transport"/>
</dbReference>
<dbReference type="PANTHER" id="PTHR43229">
    <property type="entry name" value="NODULATION PROTEIN J"/>
    <property type="match status" value="1"/>
</dbReference>
<evidence type="ECO:0000313" key="8">
    <source>
        <dbReference type="EMBL" id="KUG60426.1"/>
    </source>
</evidence>
<dbReference type="PANTHER" id="PTHR43229:SF2">
    <property type="entry name" value="NODULATION PROTEIN J"/>
    <property type="match status" value="1"/>
</dbReference>
<dbReference type="PIRSF" id="PIRSF006648">
    <property type="entry name" value="DrrB"/>
    <property type="match status" value="1"/>
</dbReference>
<evidence type="ECO:0000256" key="5">
    <source>
        <dbReference type="ARBA" id="ARBA00023251"/>
    </source>
</evidence>
<dbReference type="AlphaFoldDB" id="A0A0W8IKK9"/>
<comment type="subcellular location">
    <subcellularLocation>
        <location evidence="1">Membrane</location>
        <topology evidence="1">Multi-pass membrane protein</topology>
    </subcellularLocation>
</comment>